<sequence>MDNQERTVTKEESTDNLRPVTIIRKLREAKGMSILYLAGQSKMSPSTIRSAELDIEYRRVSDLRRIAEVLEVPLGVILAEVLEG</sequence>
<accession>A0A0F9FK40</accession>
<protein>
    <recommendedName>
        <fullName evidence="1">HTH cro/C1-type domain-containing protein</fullName>
    </recommendedName>
</protein>
<dbReference type="AlphaFoldDB" id="A0A0F9FK40"/>
<dbReference type="CDD" id="cd00093">
    <property type="entry name" value="HTH_XRE"/>
    <property type="match status" value="1"/>
</dbReference>
<evidence type="ECO:0000259" key="1">
    <source>
        <dbReference type="PROSITE" id="PS50943"/>
    </source>
</evidence>
<dbReference type="SMART" id="SM00530">
    <property type="entry name" value="HTH_XRE"/>
    <property type="match status" value="1"/>
</dbReference>
<feature type="domain" description="HTH cro/C1-type" evidence="1">
    <location>
        <begin position="23"/>
        <end position="77"/>
    </location>
</feature>
<comment type="caution">
    <text evidence="2">The sequence shown here is derived from an EMBL/GenBank/DDBJ whole genome shotgun (WGS) entry which is preliminary data.</text>
</comment>
<organism evidence="2">
    <name type="scientific">marine sediment metagenome</name>
    <dbReference type="NCBI Taxonomy" id="412755"/>
    <lineage>
        <taxon>unclassified sequences</taxon>
        <taxon>metagenomes</taxon>
        <taxon>ecological metagenomes</taxon>
    </lineage>
</organism>
<dbReference type="Gene3D" id="1.10.260.40">
    <property type="entry name" value="lambda repressor-like DNA-binding domains"/>
    <property type="match status" value="1"/>
</dbReference>
<dbReference type="InterPro" id="IPR010982">
    <property type="entry name" value="Lambda_DNA-bd_dom_sf"/>
</dbReference>
<evidence type="ECO:0000313" key="2">
    <source>
        <dbReference type="EMBL" id="KKL57655.1"/>
    </source>
</evidence>
<gene>
    <name evidence="2" type="ORF">LCGC14_2233250</name>
</gene>
<dbReference type="PROSITE" id="PS50943">
    <property type="entry name" value="HTH_CROC1"/>
    <property type="match status" value="1"/>
</dbReference>
<dbReference type="SUPFAM" id="SSF47413">
    <property type="entry name" value="lambda repressor-like DNA-binding domains"/>
    <property type="match status" value="1"/>
</dbReference>
<name>A0A0F9FK40_9ZZZZ</name>
<dbReference type="GO" id="GO:0003677">
    <property type="term" value="F:DNA binding"/>
    <property type="evidence" value="ECO:0007669"/>
    <property type="project" value="InterPro"/>
</dbReference>
<dbReference type="EMBL" id="LAZR01030092">
    <property type="protein sequence ID" value="KKL57655.1"/>
    <property type="molecule type" value="Genomic_DNA"/>
</dbReference>
<proteinExistence type="predicted"/>
<dbReference type="InterPro" id="IPR001387">
    <property type="entry name" value="Cro/C1-type_HTH"/>
</dbReference>
<reference evidence="2" key="1">
    <citation type="journal article" date="2015" name="Nature">
        <title>Complex archaea that bridge the gap between prokaryotes and eukaryotes.</title>
        <authorList>
            <person name="Spang A."/>
            <person name="Saw J.H."/>
            <person name="Jorgensen S.L."/>
            <person name="Zaremba-Niedzwiedzka K."/>
            <person name="Martijn J."/>
            <person name="Lind A.E."/>
            <person name="van Eijk R."/>
            <person name="Schleper C."/>
            <person name="Guy L."/>
            <person name="Ettema T.J."/>
        </authorList>
    </citation>
    <scope>NUCLEOTIDE SEQUENCE</scope>
</reference>
<dbReference type="Pfam" id="PF01381">
    <property type="entry name" value="HTH_3"/>
    <property type="match status" value="1"/>
</dbReference>